<dbReference type="OrthoDB" id="6105136at2759"/>
<evidence type="ECO:0008006" key="4">
    <source>
        <dbReference type="Google" id="ProtNLM"/>
    </source>
</evidence>
<keyword evidence="3" id="KW-1185">Reference proteome</keyword>
<organism evidence="2 3">
    <name type="scientific">Mytilus coruscus</name>
    <name type="common">Sea mussel</name>
    <dbReference type="NCBI Taxonomy" id="42192"/>
    <lineage>
        <taxon>Eukaryota</taxon>
        <taxon>Metazoa</taxon>
        <taxon>Spiralia</taxon>
        <taxon>Lophotrochozoa</taxon>
        <taxon>Mollusca</taxon>
        <taxon>Bivalvia</taxon>
        <taxon>Autobranchia</taxon>
        <taxon>Pteriomorphia</taxon>
        <taxon>Mytilida</taxon>
        <taxon>Mytiloidea</taxon>
        <taxon>Mytilidae</taxon>
        <taxon>Mytilinae</taxon>
        <taxon>Mytilus</taxon>
    </lineage>
</organism>
<keyword evidence="1" id="KW-1133">Transmembrane helix</keyword>
<dbReference type="EMBL" id="CACVKT020002054">
    <property type="protein sequence ID" value="CAC5374800.1"/>
    <property type="molecule type" value="Genomic_DNA"/>
</dbReference>
<sequence length="350" mass="40059">MGKTCQLKRFAPDLQLFLSTHQITKKVHNEVKIIKETIRSAKNYNIEIEIHKGITSVFKDVNCFGRIKLDESTIRFPFKDAKIDQAKVHIQTRRPVHDTRLQLRKKFTIKQKGNTIFILGCIILANGNLLIADSYGQNVLYEYNEDRHFIRDIPVSARPYDLTVIDTAHIAVSHYSLCYIEIIDRKKTIILKTVKFKNSSGGISYSDEQIYVAVKNKEIVVLDMERTILNIIKCSYDVNNITTSKTRIYYTPQINRSSVNCCSTTGEEIWNFEDSSLITPCGIAVDRGQNLFVVGFNSNNLLMVQDDWKVSKTLLTKADGLDEPRSVYATTMKGTCVQHTQRDFFLISVI</sequence>
<accession>A0A6J8AVH7</accession>
<dbReference type="InterPro" id="IPR011042">
    <property type="entry name" value="6-blade_b-propeller_TolB-like"/>
</dbReference>
<reference evidence="2 3" key="1">
    <citation type="submission" date="2020-06" db="EMBL/GenBank/DDBJ databases">
        <authorList>
            <person name="Li R."/>
            <person name="Bekaert M."/>
        </authorList>
    </citation>
    <scope>NUCLEOTIDE SEQUENCE [LARGE SCALE GENOMIC DNA]</scope>
    <source>
        <strain evidence="3">wild</strain>
    </source>
</reference>
<dbReference type="AlphaFoldDB" id="A0A6J8AVH7"/>
<dbReference type="Proteomes" id="UP000507470">
    <property type="component" value="Unassembled WGS sequence"/>
</dbReference>
<keyword evidence="1" id="KW-0472">Membrane</keyword>
<dbReference type="SUPFAM" id="SSF63825">
    <property type="entry name" value="YWTD domain"/>
    <property type="match status" value="1"/>
</dbReference>
<dbReference type="Gene3D" id="2.120.10.30">
    <property type="entry name" value="TolB, C-terminal domain"/>
    <property type="match status" value="1"/>
</dbReference>
<evidence type="ECO:0000313" key="2">
    <source>
        <dbReference type="EMBL" id="CAC5374800.1"/>
    </source>
</evidence>
<evidence type="ECO:0000256" key="1">
    <source>
        <dbReference type="SAM" id="Phobius"/>
    </source>
</evidence>
<name>A0A6J8AVH7_MYTCO</name>
<protein>
    <recommendedName>
        <fullName evidence="4">TRIM2_3</fullName>
    </recommendedName>
</protein>
<keyword evidence="1" id="KW-0812">Transmembrane</keyword>
<evidence type="ECO:0000313" key="3">
    <source>
        <dbReference type="Proteomes" id="UP000507470"/>
    </source>
</evidence>
<feature type="transmembrane region" description="Helical" evidence="1">
    <location>
        <begin position="113"/>
        <end position="131"/>
    </location>
</feature>
<gene>
    <name evidence="2" type="ORF">MCOR_12063</name>
</gene>
<proteinExistence type="predicted"/>